<name>A0A8J6D631_9ROSI</name>
<organism evidence="1 2">
    <name type="scientific">Gossypium anomalum</name>
    <dbReference type="NCBI Taxonomy" id="47600"/>
    <lineage>
        <taxon>Eukaryota</taxon>
        <taxon>Viridiplantae</taxon>
        <taxon>Streptophyta</taxon>
        <taxon>Embryophyta</taxon>
        <taxon>Tracheophyta</taxon>
        <taxon>Spermatophyta</taxon>
        <taxon>Magnoliopsida</taxon>
        <taxon>eudicotyledons</taxon>
        <taxon>Gunneridae</taxon>
        <taxon>Pentapetalae</taxon>
        <taxon>rosids</taxon>
        <taxon>malvids</taxon>
        <taxon>Malvales</taxon>
        <taxon>Malvaceae</taxon>
        <taxon>Malvoideae</taxon>
        <taxon>Gossypium</taxon>
    </lineage>
</organism>
<sequence>MVAEPPWQPSIVGDGAAVCGGRRSPKVPLFEPVTRRARIRGQNPENSAKLWWINKETPGFFSFSSVAFTDGERIDQFRCKWRWSRWWQRVVGRRPWAAAS</sequence>
<dbReference type="EMBL" id="JAHUZN010000005">
    <property type="protein sequence ID" value="KAG8492563.1"/>
    <property type="molecule type" value="Genomic_DNA"/>
</dbReference>
<comment type="caution">
    <text evidence="1">The sequence shown here is derived from an EMBL/GenBank/DDBJ whole genome shotgun (WGS) entry which is preliminary data.</text>
</comment>
<evidence type="ECO:0000313" key="1">
    <source>
        <dbReference type="EMBL" id="KAG8492563.1"/>
    </source>
</evidence>
<accession>A0A8J6D631</accession>
<gene>
    <name evidence="1" type="ORF">CXB51_009985</name>
</gene>
<dbReference type="Proteomes" id="UP000701853">
    <property type="component" value="Chromosome 5"/>
</dbReference>
<protein>
    <submittedName>
        <fullName evidence="1">Uncharacterized protein</fullName>
    </submittedName>
</protein>
<dbReference type="AlphaFoldDB" id="A0A8J6D631"/>
<proteinExistence type="predicted"/>
<reference evidence="1 2" key="1">
    <citation type="journal article" date="2021" name="bioRxiv">
        <title>The Gossypium anomalum genome as a resource for cotton improvement and evolutionary analysis of hybrid incompatibility.</title>
        <authorList>
            <person name="Grover C.E."/>
            <person name="Yuan D."/>
            <person name="Arick M.A."/>
            <person name="Miller E.R."/>
            <person name="Hu G."/>
            <person name="Peterson D.G."/>
            <person name="Wendel J.F."/>
            <person name="Udall J.A."/>
        </authorList>
    </citation>
    <scope>NUCLEOTIDE SEQUENCE [LARGE SCALE GENOMIC DNA]</scope>
    <source>
        <strain evidence="1">JFW-Udall</strain>
        <tissue evidence="1">Leaf</tissue>
    </source>
</reference>
<keyword evidence="2" id="KW-1185">Reference proteome</keyword>
<evidence type="ECO:0000313" key="2">
    <source>
        <dbReference type="Proteomes" id="UP000701853"/>
    </source>
</evidence>